<dbReference type="EMBL" id="JARQWQ010000054">
    <property type="protein sequence ID" value="KAK2556729.1"/>
    <property type="molecule type" value="Genomic_DNA"/>
</dbReference>
<reference evidence="1" key="2">
    <citation type="journal article" date="2023" name="Science">
        <title>Genomic signatures of disease resistance in endangered staghorn corals.</title>
        <authorList>
            <person name="Vollmer S.V."/>
            <person name="Selwyn J.D."/>
            <person name="Despard B.A."/>
            <person name="Roesel C.L."/>
        </authorList>
    </citation>
    <scope>NUCLEOTIDE SEQUENCE</scope>
    <source>
        <strain evidence="1">K2</strain>
    </source>
</reference>
<proteinExistence type="predicted"/>
<comment type="caution">
    <text evidence="1">The sequence shown here is derived from an EMBL/GenBank/DDBJ whole genome shotgun (WGS) entry which is preliminary data.</text>
</comment>
<sequence length="70" mass="7939">MSRKLNLRFGRSTKEKFMSPTKFLFNQGKQAKTKYDIERRRLSAVLEVRCGKLSGVNTGAASKNKTTEKA</sequence>
<organism evidence="1 2">
    <name type="scientific">Acropora cervicornis</name>
    <name type="common">Staghorn coral</name>
    <dbReference type="NCBI Taxonomy" id="6130"/>
    <lineage>
        <taxon>Eukaryota</taxon>
        <taxon>Metazoa</taxon>
        <taxon>Cnidaria</taxon>
        <taxon>Anthozoa</taxon>
        <taxon>Hexacorallia</taxon>
        <taxon>Scleractinia</taxon>
        <taxon>Astrocoeniina</taxon>
        <taxon>Acroporidae</taxon>
        <taxon>Acropora</taxon>
    </lineage>
</organism>
<dbReference type="AlphaFoldDB" id="A0AAD9V0F4"/>
<keyword evidence="2" id="KW-1185">Reference proteome</keyword>
<reference evidence="1" key="1">
    <citation type="journal article" date="2023" name="G3 (Bethesda)">
        <title>Whole genome assembly and annotation of the endangered Caribbean coral Acropora cervicornis.</title>
        <authorList>
            <person name="Selwyn J.D."/>
            <person name="Vollmer S.V."/>
        </authorList>
    </citation>
    <scope>NUCLEOTIDE SEQUENCE</scope>
    <source>
        <strain evidence="1">K2</strain>
    </source>
</reference>
<evidence type="ECO:0000313" key="2">
    <source>
        <dbReference type="Proteomes" id="UP001249851"/>
    </source>
</evidence>
<dbReference type="Proteomes" id="UP001249851">
    <property type="component" value="Unassembled WGS sequence"/>
</dbReference>
<accession>A0AAD9V0F4</accession>
<name>A0AAD9V0F4_ACRCE</name>
<protein>
    <submittedName>
        <fullName evidence="1">Uncharacterized protein</fullName>
    </submittedName>
</protein>
<evidence type="ECO:0000313" key="1">
    <source>
        <dbReference type="EMBL" id="KAK2556729.1"/>
    </source>
</evidence>
<gene>
    <name evidence="1" type="ORF">P5673_021285</name>
</gene>